<protein>
    <submittedName>
        <fullName evidence="3">Transposase, IS4 family</fullName>
    </submittedName>
</protein>
<dbReference type="Pfam" id="PF01609">
    <property type="entry name" value="DDE_Tnp_1"/>
    <property type="match status" value="1"/>
</dbReference>
<dbReference type="GO" id="GO:0006313">
    <property type="term" value="P:DNA transposition"/>
    <property type="evidence" value="ECO:0007669"/>
    <property type="project" value="InterPro"/>
</dbReference>
<evidence type="ECO:0000259" key="1">
    <source>
        <dbReference type="Pfam" id="PF01609"/>
    </source>
</evidence>
<dbReference type="PANTHER" id="PTHR30298">
    <property type="entry name" value="H REPEAT-ASSOCIATED PREDICTED TRANSPOSASE"/>
    <property type="match status" value="1"/>
</dbReference>
<dbReference type="GO" id="GO:0004803">
    <property type="term" value="F:transposase activity"/>
    <property type="evidence" value="ECO:0007669"/>
    <property type="project" value="InterPro"/>
</dbReference>
<sequence>MIKPTTASILHHFSSIEDPRINRQKKHELSDIFFITLSAVICGADNWVAIEQFGKAKEDWFTEQLGLIHGIPSHDTFGDVFAAINTEQFSECFSNWAADLAQLTEGEVIAIDGKCLRRSIDQASKKSAIHMVSAWAQHNRLVLGQVKVDEKSNEITAIPKLLSRLDISGAVVTIDAMGCQKKIAQQITQQEGNYVLSLKGNQGTLHDDVVTYFTSSLSPEPAVQTINGGHGRIETRTIRVTDDIDWLKKRHTWPGLQSIIAVTATRDLGHKVSKETRYFLSSLNANNPDKLEHAVRAHWSIENSLHWVLDVAFDEDSNRTRKGHSAANLAVIRHIALNLIKNEKTSKVGVKIKRLKAGWDNHYLLKVIGMDI</sequence>
<dbReference type="InterPro" id="IPR047647">
    <property type="entry name" value="ISAs1_transpos"/>
</dbReference>
<feature type="domain" description="H repeat-associated protein N-terminal" evidence="2">
    <location>
        <begin position="11"/>
        <end position="97"/>
    </location>
</feature>
<name>A0A3B1A8W2_9ZZZZ</name>
<dbReference type="InterPro" id="IPR002559">
    <property type="entry name" value="Transposase_11"/>
</dbReference>
<accession>A0A3B1A8W2</accession>
<reference evidence="3" key="1">
    <citation type="submission" date="2018-06" db="EMBL/GenBank/DDBJ databases">
        <authorList>
            <person name="Zhirakovskaya E."/>
        </authorList>
    </citation>
    <scope>NUCLEOTIDE SEQUENCE</scope>
</reference>
<dbReference type="EMBL" id="UOFP01000314">
    <property type="protein sequence ID" value="VAW90184.1"/>
    <property type="molecule type" value="Genomic_DNA"/>
</dbReference>
<feature type="domain" description="Transposase IS4-like" evidence="1">
    <location>
        <begin position="106"/>
        <end position="339"/>
    </location>
</feature>
<dbReference type="InterPro" id="IPR032806">
    <property type="entry name" value="YbfD_N"/>
</dbReference>
<proteinExistence type="predicted"/>
<dbReference type="AlphaFoldDB" id="A0A3B1A8W2"/>
<organism evidence="3">
    <name type="scientific">hydrothermal vent metagenome</name>
    <dbReference type="NCBI Taxonomy" id="652676"/>
    <lineage>
        <taxon>unclassified sequences</taxon>
        <taxon>metagenomes</taxon>
        <taxon>ecological metagenomes</taxon>
    </lineage>
</organism>
<dbReference type="Pfam" id="PF13808">
    <property type="entry name" value="DDE_Tnp_1_assoc"/>
    <property type="match status" value="1"/>
</dbReference>
<dbReference type="GO" id="GO:0003677">
    <property type="term" value="F:DNA binding"/>
    <property type="evidence" value="ECO:0007669"/>
    <property type="project" value="InterPro"/>
</dbReference>
<evidence type="ECO:0000313" key="3">
    <source>
        <dbReference type="EMBL" id="VAW90184.1"/>
    </source>
</evidence>
<dbReference type="InterPro" id="IPR051698">
    <property type="entry name" value="Transposase_11-like"/>
</dbReference>
<evidence type="ECO:0000259" key="2">
    <source>
        <dbReference type="Pfam" id="PF13808"/>
    </source>
</evidence>
<dbReference type="PANTHER" id="PTHR30298:SF0">
    <property type="entry name" value="PROTEIN YBFL-RELATED"/>
    <property type="match status" value="1"/>
</dbReference>
<dbReference type="NCBIfam" id="NF033564">
    <property type="entry name" value="transpos_ISAs1"/>
    <property type="match status" value="1"/>
</dbReference>
<gene>
    <name evidence="3" type="ORF">MNBD_GAMMA18-1610</name>
</gene>